<evidence type="ECO:0000313" key="2">
    <source>
        <dbReference type="EMBL" id="KAL1114828.1"/>
    </source>
</evidence>
<keyword evidence="3" id="KW-1185">Reference proteome</keyword>
<comment type="caution">
    <text evidence="2">The sequence shown here is derived from an EMBL/GenBank/DDBJ whole genome shotgun (WGS) entry which is preliminary data.</text>
</comment>
<proteinExistence type="predicted"/>
<gene>
    <name evidence="2" type="ORF">AAG570_007652</name>
</gene>
<feature type="region of interest" description="Disordered" evidence="1">
    <location>
        <begin position="67"/>
        <end position="103"/>
    </location>
</feature>
<reference evidence="2 3" key="1">
    <citation type="submission" date="2024-07" db="EMBL/GenBank/DDBJ databases">
        <title>Chromosome-level genome assembly of the water stick insect Ranatra chinensis (Heteroptera: Nepidae).</title>
        <authorList>
            <person name="Liu X."/>
        </authorList>
    </citation>
    <scope>NUCLEOTIDE SEQUENCE [LARGE SCALE GENOMIC DNA]</scope>
    <source>
        <strain evidence="2">Cailab_2021Rc</strain>
        <tissue evidence="2">Muscle</tissue>
    </source>
</reference>
<evidence type="ECO:0000256" key="1">
    <source>
        <dbReference type="SAM" id="MobiDB-lite"/>
    </source>
</evidence>
<dbReference type="AlphaFoldDB" id="A0ABD0Y7D6"/>
<dbReference type="EMBL" id="JBFDAA010000021">
    <property type="protein sequence ID" value="KAL1114828.1"/>
    <property type="molecule type" value="Genomic_DNA"/>
</dbReference>
<name>A0ABD0Y7D6_9HEMI</name>
<dbReference type="Proteomes" id="UP001558652">
    <property type="component" value="Unassembled WGS sequence"/>
</dbReference>
<accession>A0ABD0Y7D6</accession>
<organism evidence="2 3">
    <name type="scientific">Ranatra chinensis</name>
    <dbReference type="NCBI Taxonomy" id="642074"/>
    <lineage>
        <taxon>Eukaryota</taxon>
        <taxon>Metazoa</taxon>
        <taxon>Ecdysozoa</taxon>
        <taxon>Arthropoda</taxon>
        <taxon>Hexapoda</taxon>
        <taxon>Insecta</taxon>
        <taxon>Pterygota</taxon>
        <taxon>Neoptera</taxon>
        <taxon>Paraneoptera</taxon>
        <taxon>Hemiptera</taxon>
        <taxon>Heteroptera</taxon>
        <taxon>Panheteroptera</taxon>
        <taxon>Nepomorpha</taxon>
        <taxon>Nepidae</taxon>
        <taxon>Ranatrinae</taxon>
        <taxon>Ranatra</taxon>
    </lineage>
</organism>
<evidence type="ECO:0000313" key="3">
    <source>
        <dbReference type="Proteomes" id="UP001558652"/>
    </source>
</evidence>
<sequence>MIRQPAMFLIFNSGRSAGNPKTRNLGRPIGIPVNTEVAVNKSPVQFGGNGPGKWVRVWGWGSDAGADSGGRLGDELAPGRASRRPLRGSCRQSHSGLHALRPPGAPLAAASALLPYRPGPAADRL</sequence>
<protein>
    <submittedName>
        <fullName evidence="2">Uncharacterized protein</fullName>
    </submittedName>
</protein>